<evidence type="ECO:0008006" key="4">
    <source>
        <dbReference type="Google" id="ProtNLM"/>
    </source>
</evidence>
<feature type="region of interest" description="Disordered" evidence="1">
    <location>
        <begin position="390"/>
        <end position="409"/>
    </location>
</feature>
<evidence type="ECO:0000256" key="1">
    <source>
        <dbReference type="SAM" id="MobiDB-lite"/>
    </source>
</evidence>
<proteinExistence type="predicted"/>
<feature type="region of interest" description="Disordered" evidence="1">
    <location>
        <begin position="473"/>
        <end position="555"/>
    </location>
</feature>
<feature type="region of interest" description="Disordered" evidence="1">
    <location>
        <begin position="101"/>
        <end position="129"/>
    </location>
</feature>
<feature type="compositionally biased region" description="Low complexity" evidence="1">
    <location>
        <begin position="390"/>
        <end position="406"/>
    </location>
</feature>
<evidence type="ECO:0000313" key="2">
    <source>
        <dbReference type="EMBL" id="MDF8334285.1"/>
    </source>
</evidence>
<protein>
    <recommendedName>
        <fullName evidence="4">Flagellar hook-length control protein FliK</fullName>
    </recommendedName>
</protein>
<dbReference type="RefSeq" id="WP_277278806.1">
    <property type="nucleotide sequence ID" value="NZ_JAROCY010000012.1"/>
</dbReference>
<keyword evidence="3" id="KW-1185">Reference proteome</keyword>
<reference evidence="2 3" key="1">
    <citation type="submission" date="2023-03" db="EMBL/GenBank/DDBJ databases">
        <title>Novosphingobium cyanobacteriorum sp. nov., isolated from a eutrophic reservoir during the Microcystis bloom period.</title>
        <authorList>
            <person name="Kang M."/>
            <person name="Le V."/>
            <person name="Ko S.-R."/>
            <person name="Lee S.-A."/>
            <person name="Ahn C.-Y."/>
        </authorList>
    </citation>
    <scope>NUCLEOTIDE SEQUENCE [LARGE SCALE GENOMIC DNA]</scope>
    <source>
        <strain evidence="2 3">HBC54</strain>
    </source>
</reference>
<name>A0ABT6CK31_9SPHN</name>
<accession>A0ABT6CK31</accession>
<feature type="compositionally biased region" description="Low complexity" evidence="1">
    <location>
        <begin position="497"/>
        <end position="509"/>
    </location>
</feature>
<evidence type="ECO:0000313" key="3">
    <source>
        <dbReference type="Proteomes" id="UP001222770"/>
    </source>
</evidence>
<organism evidence="2 3">
    <name type="scientific">Novosphingobium cyanobacteriorum</name>
    <dbReference type="NCBI Taxonomy" id="3024215"/>
    <lineage>
        <taxon>Bacteria</taxon>
        <taxon>Pseudomonadati</taxon>
        <taxon>Pseudomonadota</taxon>
        <taxon>Alphaproteobacteria</taxon>
        <taxon>Sphingomonadales</taxon>
        <taxon>Sphingomonadaceae</taxon>
        <taxon>Novosphingobium</taxon>
    </lineage>
</organism>
<feature type="compositionally biased region" description="Polar residues" evidence="1">
    <location>
        <begin position="483"/>
        <end position="496"/>
    </location>
</feature>
<feature type="compositionally biased region" description="Low complexity" evidence="1">
    <location>
        <begin position="527"/>
        <end position="541"/>
    </location>
</feature>
<comment type="caution">
    <text evidence="2">The sequence shown here is derived from an EMBL/GenBank/DDBJ whole genome shotgun (WGS) entry which is preliminary data.</text>
</comment>
<feature type="compositionally biased region" description="Basic and acidic residues" evidence="1">
    <location>
        <begin position="108"/>
        <end position="118"/>
    </location>
</feature>
<sequence length="555" mass="54679">MIEIAAQTARTAAPAVAGNPVASPESDGTPGFDAMLAAQTGVEPVRAATLVLPVIATALAGQPAKAEEALPETGKDLPDAATRLIAAMPAMARTTARIAATPVQTKGKAAEPEKRNEETPDAAAEAAPQAAPATAVQAIAFATVLVQAPTTKSAASEAAPIPAAKTGKPEAAAVAKPAVQAPATPARAVPAAVLNAVIERNIATPAEAQPDLAPATAAPASAKTTVASLLKPETAPAPLSAFIAPAPQIAGVQAKQSTQLTSVAAAATRIAPQGMAQALPVTAAAAPAAIPAAATPAIAPAIASPAPADEALAAAPTPAPVVTDTTTLTTRRAEVRLAGSEGFAATPAQRQAGASELRAAAAKAPTEAKTLAAAPARDEAIGTVQPTIADTSSTAATSGPAPSAPAQHTRERIDFATLVDSIARARDEAAGPVAVSLTHGEFGKVSLRFNQRDDGLSVTMASADPGFAPAVAAAREATQTATNQDAPRNDSQQQQRSASANTSGNTTNGGETGRQDGSAQNGGRQSGPAHNPNGNPGPARSPRARDDAADGGIFA</sequence>
<gene>
    <name evidence="2" type="ORF">POM99_13815</name>
</gene>
<dbReference type="EMBL" id="JAROCY010000012">
    <property type="protein sequence ID" value="MDF8334285.1"/>
    <property type="molecule type" value="Genomic_DNA"/>
</dbReference>
<dbReference type="Proteomes" id="UP001222770">
    <property type="component" value="Unassembled WGS sequence"/>
</dbReference>
<feature type="compositionally biased region" description="Low complexity" evidence="1">
    <location>
        <begin position="473"/>
        <end position="482"/>
    </location>
</feature>